<dbReference type="SMART" id="SM00411">
    <property type="entry name" value="BHL"/>
    <property type="match status" value="1"/>
</dbReference>
<dbReference type="EMBL" id="LIBB01000033">
    <property type="protein sequence ID" value="KRO73025.1"/>
    <property type="molecule type" value="Genomic_DNA"/>
</dbReference>
<protein>
    <submittedName>
        <fullName evidence="4">DNA-binding protein</fullName>
    </submittedName>
</protein>
<dbReference type="InterPro" id="IPR010992">
    <property type="entry name" value="IHF-like_DNA-bd_dom_sf"/>
</dbReference>
<comment type="similarity">
    <text evidence="1 3">Belongs to the bacterial histone-like protein family.</text>
</comment>
<dbReference type="GO" id="GO:0030527">
    <property type="term" value="F:structural constituent of chromatin"/>
    <property type="evidence" value="ECO:0007669"/>
    <property type="project" value="InterPro"/>
</dbReference>
<keyword evidence="2 4" id="KW-0238">DNA-binding</keyword>
<organism evidence="4 5">
    <name type="scientific">OM182 bacterium BACL3 MAG-120507-bin80</name>
    <dbReference type="NCBI Taxonomy" id="1655577"/>
    <lineage>
        <taxon>Bacteria</taxon>
        <taxon>Pseudomonadati</taxon>
        <taxon>Pseudomonadota</taxon>
        <taxon>Gammaproteobacteria</taxon>
        <taxon>OMG group</taxon>
        <taxon>OM182 clade</taxon>
    </lineage>
</organism>
<evidence type="ECO:0000256" key="2">
    <source>
        <dbReference type="ARBA" id="ARBA00023125"/>
    </source>
</evidence>
<evidence type="ECO:0000256" key="1">
    <source>
        <dbReference type="ARBA" id="ARBA00010529"/>
    </source>
</evidence>
<dbReference type="SUPFAM" id="SSF47729">
    <property type="entry name" value="IHF-like DNA-binding proteins"/>
    <property type="match status" value="1"/>
</dbReference>
<sequence length="129" mass="14138">MAVKKSPKKAAAKAKAAPVARKAPAIQKKYTKTEILNEIASNTDISKKDVAAVIEELTVLIERHVKKRAVGEFTLPGLLKIKSVVRPARPARKNVPNPFKPGELMDIPKKPATTRVKVLPLKKLKDFAV</sequence>
<gene>
    <name evidence="4" type="ORF">ABR69_11180</name>
</gene>
<reference evidence="4 5" key="1">
    <citation type="submission" date="2015-10" db="EMBL/GenBank/DDBJ databases">
        <title>Metagenome-Assembled Genomes uncover a global brackish microbiome.</title>
        <authorList>
            <person name="Hugerth L.W."/>
            <person name="Larsson J."/>
            <person name="Alneberg J."/>
            <person name="Lindh M.V."/>
            <person name="Legrand C."/>
            <person name="Pinhassi J."/>
            <person name="Andersson A.F."/>
        </authorList>
    </citation>
    <scope>NUCLEOTIDE SEQUENCE [LARGE SCALE GENOMIC DNA]</scope>
    <source>
        <strain evidence="4">BACL4 MAG-120507-bin80</strain>
    </source>
</reference>
<evidence type="ECO:0000313" key="4">
    <source>
        <dbReference type="EMBL" id="KRO73025.1"/>
    </source>
</evidence>
<dbReference type="InterPro" id="IPR000119">
    <property type="entry name" value="Hist_DNA-bd"/>
</dbReference>
<proteinExistence type="inferred from homology"/>
<dbReference type="Proteomes" id="UP000051934">
    <property type="component" value="Unassembled WGS sequence"/>
</dbReference>
<accession>A0A0R2SDS3</accession>
<dbReference type="AlphaFoldDB" id="A0A0R2SDS3"/>
<name>A0A0R2SDS3_9GAMM</name>
<evidence type="ECO:0000256" key="3">
    <source>
        <dbReference type="RuleBase" id="RU003939"/>
    </source>
</evidence>
<dbReference type="GO" id="GO:0003677">
    <property type="term" value="F:DNA binding"/>
    <property type="evidence" value="ECO:0007669"/>
    <property type="project" value="UniProtKB-KW"/>
</dbReference>
<dbReference type="Pfam" id="PF00216">
    <property type="entry name" value="Bac_DNA_binding"/>
    <property type="match status" value="1"/>
</dbReference>
<evidence type="ECO:0000313" key="5">
    <source>
        <dbReference type="Proteomes" id="UP000051934"/>
    </source>
</evidence>
<dbReference type="CDD" id="cd13834">
    <property type="entry name" value="HU_like"/>
    <property type="match status" value="1"/>
</dbReference>
<dbReference type="Gene3D" id="4.10.520.10">
    <property type="entry name" value="IHF-like DNA-binding proteins"/>
    <property type="match status" value="1"/>
</dbReference>
<comment type="caution">
    <text evidence="4">The sequence shown here is derived from an EMBL/GenBank/DDBJ whole genome shotgun (WGS) entry which is preliminary data.</text>
</comment>